<dbReference type="AlphaFoldDB" id="A0A371EV17"/>
<keyword evidence="2" id="KW-1185">Reference proteome</keyword>
<evidence type="ECO:0000313" key="1">
    <source>
        <dbReference type="EMBL" id="RDX69897.1"/>
    </source>
</evidence>
<organism evidence="1 2">
    <name type="scientific">Mucuna pruriens</name>
    <name type="common">Velvet bean</name>
    <name type="synonym">Dolichos pruriens</name>
    <dbReference type="NCBI Taxonomy" id="157652"/>
    <lineage>
        <taxon>Eukaryota</taxon>
        <taxon>Viridiplantae</taxon>
        <taxon>Streptophyta</taxon>
        <taxon>Embryophyta</taxon>
        <taxon>Tracheophyta</taxon>
        <taxon>Spermatophyta</taxon>
        <taxon>Magnoliopsida</taxon>
        <taxon>eudicotyledons</taxon>
        <taxon>Gunneridae</taxon>
        <taxon>Pentapetalae</taxon>
        <taxon>rosids</taxon>
        <taxon>fabids</taxon>
        <taxon>Fabales</taxon>
        <taxon>Fabaceae</taxon>
        <taxon>Papilionoideae</taxon>
        <taxon>50 kb inversion clade</taxon>
        <taxon>NPAAA clade</taxon>
        <taxon>indigoferoid/millettioid clade</taxon>
        <taxon>Phaseoleae</taxon>
        <taxon>Mucuna</taxon>
    </lineage>
</organism>
<comment type="caution">
    <text evidence="1">The sequence shown here is derived from an EMBL/GenBank/DDBJ whole genome shotgun (WGS) entry which is preliminary data.</text>
</comment>
<protein>
    <submittedName>
        <fullName evidence="1">Ribonuclease H protein</fullName>
    </submittedName>
</protein>
<dbReference type="PANTHER" id="PTHR33116:SF70">
    <property type="entry name" value="NON-LTR RETROELEMENT REVERSE TRANSCRIPTASE-LIKE PROTEIN"/>
    <property type="match status" value="1"/>
</dbReference>
<reference evidence="1" key="1">
    <citation type="submission" date="2018-05" db="EMBL/GenBank/DDBJ databases">
        <title>Draft genome of Mucuna pruriens seed.</title>
        <authorList>
            <person name="Nnadi N.E."/>
            <person name="Vos R."/>
            <person name="Hasami M.H."/>
            <person name="Devisetty U.K."/>
            <person name="Aguiy J.C."/>
        </authorList>
    </citation>
    <scope>NUCLEOTIDE SEQUENCE [LARGE SCALE GENOMIC DNA]</scope>
    <source>
        <strain evidence="1">JCA_2017</strain>
    </source>
</reference>
<evidence type="ECO:0000313" key="2">
    <source>
        <dbReference type="Proteomes" id="UP000257109"/>
    </source>
</evidence>
<accession>A0A371EV17</accession>
<dbReference type="Proteomes" id="UP000257109">
    <property type="component" value="Unassembled WGS sequence"/>
</dbReference>
<dbReference type="PANTHER" id="PTHR33116">
    <property type="entry name" value="REVERSE TRANSCRIPTASE ZINC-BINDING DOMAIN-CONTAINING PROTEIN-RELATED-RELATED"/>
    <property type="match status" value="1"/>
</dbReference>
<feature type="non-terminal residue" evidence="1">
    <location>
        <position position="1"/>
    </location>
</feature>
<dbReference type="OrthoDB" id="1436548at2759"/>
<sequence>MKKHLRSLSLQQGFDNEIIFHLTCLSCALKDYFNLLMWLWKINLESNLAFSRGPQLSHLAFDLFLFYKNRKHIRTIFQLFCKSFKQKVSSNKSQIYFSIYWQVKEQISKELRFQHIDNLEKYLRVPILHKRVNIYTYQFIMDKVNQRLSTWKTKQLSFVGRVTLTKLVLHALLTYVMQSIVLEKSICNIINKKCKNYIWGYVNHSKNIHMASWSSICSPKNHRRLGLREISIVNQAFIMKLGWRLVNNHQDLCVWTIHSKYNYGFDILPWINVN</sequence>
<proteinExistence type="predicted"/>
<dbReference type="STRING" id="157652.A0A371EV17"/>
<gene>
    <name evidence="1" type="ORF">CR513_50930</name>
</gene>
<dbReference type="EMBL" id="QJKJ01011925">
    <property type="protein sequence ID" value="RDX69897.1"/>
    <property type="molecule type" value="Genomic_DNA"/>
</dbReference>
<name>A0A371EV17_MUCPR</name>